<evidence type="ECO:0000313" key="9">
    <source>
        <dbReference type="Proteomes" id="UP000490800"/>
    </source>
</evidence>
<dbReference type="RefSeq" id="WP_157334126.1">
    <property type="nucleotide sequence ID" value="NZ_RHLK01000003.1"/>
</dbReference>
<gene>
    <name evidence="5" type="primary">rqcH</name>
    <name evidence="8" type="ORF">EDM21_06820</name>
</gene>
<evidence type="ECO:0000256" key="4">
    <source>
        <dbReference type="ARBA" id="ARBA00022917"/>
    </source>
</evidence>
<dbReference type="GO" id="GO:0043023">
    <property type="term" value="F:ribosomal large subunit binding"/>
    <property type="evidence" value="ECO:0007669"/>
    <property type="project" value="UniProtKB-UniRule"/>
</dbReference>
<accession>A0A7X3JYM9</accession>
<evidence type="ECO:0000256" key="5">
    <source>
        <dbReference type="HAMAP-Rule" id="MF_00844"/>
    </source>
</evidence>
<feature type="compositionally biased region" description="Basic residues" evidence="6">
    <location>
        <begin position="447"/>
        <end position="457"/>
    </location>
</feature>
<feature type="domain" description="NFACT RNA-binding" evidence="7">
    <location>
        <begin position="463"/>
        <end position="553"/>
    </location>
</feature>
<comment type="subunit">
    <text evidence="5">Associates with stalled 50S ribosomal subunits. Binds to RqcP.</text>
</comment>
<keyword evidence="1 5" id="KW-0820">tRNA-binding</keyword>
<name>A0A7X3JYM9_9BACL</name>
<dbReference type="PANTHER" id="PTHR15239">
    <property type="entry name" value="NUCLEAR EXPORT MEDIATOR FACTOR NEMF"/>
    <property type="match status" value="1"/>
</dbReference>
<dbReference type="EMBL" id="RHLK01000003">
    <property type="protein sequence ID" value="MVO99241.1"/>
    <property type="molecule type" value="Genomic_DNA"/>
</dbReference>
<sequence length="585" mass="65571">MALDGLVLHAIVHELQECVGGRINKIHQPTGSDIVMQIRARGRSLKLLLSANPTYPRMNVTEQSYSNPQEAPMFCMLLRKHCEGGIIDSIEQVGLERIVHFRIRQRDELGDVSTKTIVVEIMGRHSNLILMDPSTGTILDGIHHVTPAISSYRIIMPGSAYVEPPEQDKANPLDTSEAVFRRHMTSGMEEGNPPEQQILRSFSGMSPLASREIVHRSGVKAGEAYTETDLTPLWQSFRSVTDAVRERNYTPVIVEDSQSGKLFFSVTELTHIDGEVQTFPTISECLESYYGDKAERDTVKQRAADLVKLLQNEKAKNLKKIEKLRETKEAAQGADRFRIMGELLTAHLHEIRKGDKKAAVTNYYEEDQPQQTIALDPLLTPSENAQRYFKKYTKSKNSLAYVEQQLAQAEMEIGYLSSLLQQLGTASLRDIEEIRDELAEQGYVRQRSGKGKRKKKTDKPSVSCFTSSEGLPIYVGKNNTQNDYVTNRLASSGDTWLHTKDIPGSHVVIRSQSFGEATLHEAAQLAAYYSQARESSSVPVDYTLVRHVHKPSGAKPGFVIYEQQKTLFVTPDTMLIKQLPQAVKA</sequence>
<feature type="region of interest" description="Disordered" evidence="6">
    <location>
        <begin position="444"/>
        <end position="463"/>
    </location>
</feature>
<dbReference type="Gene3D" id="2.30.310.10">
    <property type="entry name" value="ibrinogen binding protein from staphylococcus aureus domain"/>
    <property type="match status" value="1"/>
</dbReference>
<dbReference type="InterPro" id="IPR051608">
    <property type="entry name" value="RQC_Subunit_NEMF"/>
</dbReference>
<dbReference type="GO" id="GO:0072344">
    <property type="term" value="P:rescue of stalled ribosome"/>
    <property type="evidence" value="ECO:0007669"/>
    <property type="project" value="UniProtKB-UniRule"/>
</dbReference>
<comment type="caution">
    <text evidence="8">The sequence shown here is derived from an EMBL/GenBank/DDBJ whole genome shotgun (WGS) entry which is preliminary data.</text>
</comment>
<dbReference type="AlphaFoldDB" id="A0A7X3JYM9"/>
<protein>
    <recommendedName>
        <fullName evidence="5">Rqc2 homolog RqcH</fullName>
        <shortName evidence="5">RqcH</shortName>
    </recommendedName>
</protein>
<keyword evidence="9" id="KW-1185">Reference proteome</keyword>
<proteinExistence type="inferred from homology"/>
<dbReference type="Pfam" id="PF05670">
    <property type="entry name" value="NFACT-R_1"/>
    <property type="match status" value="1"/>
</dbReference>
<comment type="function">
    <text evidence="5">Key component of the ribosome quality control system (RQC), a ribosome-associated complex that mediates the extraction of incompletely synthesized nascent chains from stalled ribosomes and their subsequent degradation. RqcH recruits Ala-charged tRNA, and with RqcP directs the elongation of stalled nascent chains on 50S ribosomal subunits, leading to non-templated C-terminal alanine extensions (Ala tail). The Ala tail promotes nascent chain degradation. May add between 1 and at least 8 Ala residues. Binds to stalled 50S ribosomal subunits.</text>
</comment>
<comment type="similarity">
    <text evidence="5">Belongs to the NEMF family.</text>
</comment>
<dbReference type="OrthoDB" id="9766163at2"/>
<evidence type="ECO:0000313" key="8">
    <source>
        <dbReference type="EMBL" id="MVO99241.1"/>
    </source>
</evidence>
<dbReference type="Proteomes" id="UP000490800">
    <property type="component" value="Unassembled WGS sequence"/>
</dbReference>
<dbReference type="PANTHER" id="PTHR15239:SF6">
    <property type="entry name" value="RIBOSOME QUALITY CONTROL COMPLEX SUBUNIT NEMF"/>
    <property type="match status" value="1"/>
</dbReference>
<reference evidence="8 9" key="1">
    <citation type="journal article" date="2019" name="Microorganisms">
        <title>Paenibacillus lutrae sp. nov., A Chitinolytic Species Isolated from A River Otter in Castril Natural Park, Granada, Spain.</title>
        <authorList>
            <person name="Rodriguez M."/>
            <person name="Reina J.C."/>
            <person name="Bejar V."/>
            <person name="Llamas I."/>
        </authorList>
    </citation>
    <scope>NUCLEOTIDE SEQUENCE [LARGE SCALE GENOMIC DNA]</scope>
    <source>
        <strain evidence="8 9">N10</strain>
    </source>
</reference>
<dbReference type="GO" id="GO:0019843">
    <property type="term" value="F:rRNA binding"/>
    <property type="evidence" value="ECO:0007669"/>
    <property type="project" value="UniProtKB-UniRule"/>
</dbReference>
<evidence type="ECO:0000256" key="3">
    <source>
        <dbReference type="ARBA" id="ARBA00022884"/>
    </source>
</evidence>
<dbReference type="HAMAP" id="MF_00844_B">
    <property type="entry name" value="RqcH_B"/>
    <property type="match status" value="1"/>
</dbReference>
<dbReference type="Gene3D" id="1.10.8.50">
    <property type="match status" value="1"/>
</dbReference>
<dbReference type="InterPro" id="IPR043682">
    <property type="entry name" value="RqcH_bacterial"/>
</dbReference>
<evidence type="ECO:0000259" key="7">
    <source>
        <dbReference type="Pfam" id="PF05670"/>
    </source>
</evidence>
<dbReference type="GO" id="GO:0000049">
    <property type="term" value="F:tRNA binding"/>
    <property type="evidence" value="ECO:0007669"/>
    <property type="project" value="UniProtKB-UniRule"/>
</dbReference>
<organism evidence="8 9">
    <name type="scientific">Paenibacillus lutrae</name>
    <dbReference type="NCBI Taxonomy" id="2078573"/>
    <lineage>
        <taxon>Bacteria</taxon>
        <taxon>Bacillati</taxon>
        <taxon>Bacillota</taxon>
        <taxon>Bacilli</taxon>
        <taxon>Bacillales</taxon>
        <taxon>Paenibacillaceae</taxon>
        <taxon>Paenibacillus</taxon>
    </lineage>
</organism>
<evidence type="ECO:0000256" key="1">
    <source>
        <dbReference type="ARBA" id="ARBA00022555"/>
    </source>
</evidence>
<keyword evidence="4 5" id="KW-0648">Protein biosynthesis</keyword>
<evidence type="ECO:0000256" key="6">
    <source>
        <dbReference type="SAM" id="MobiDB-lite"/>
    </source>
</evidence>
<dbReference type="Pfam" id="PF05833">
    <property type="entry name" value="NFACT_N"/>
    <property type="match status" value="1"/>
</dbReference>
<dbReference type="FunFam" id="2.30.310.10:FF:000004">
    <property type="entry name" value="Fibronectin-binding protein A"/>
    <property type="match status" value="1"/>
</dbReference>
<dbReference type="GO" id="GO:1990112">
    <property type="term" value="C:RQC complex"/>
    <property type="evidence" value="ECO:0007669"/>
    <property type="project" value="TreeGrafter"/>
</dbReference>
<keyword evidence="3 5" id="KW-0694">RNA-binding</keyword>
<evidence type="ECO:0000256" key="2">
    <source>
        <dbReference type="ARBA" id="ARBA00022730"/>
    </source>
</evidence>
<dbReference type="Gene3D" id="3.40.970.40">
    <property type="entry name" value="fibrinogen binding protein from staphylococcus aureus domain like"/>
    <property type="match status" value="1"/>
</dbReference>
<dbReference type="InterPro" id="IPR008532">
    <property type="entry name" value="NFACT_RNA-bd"/>
</dbReference>
<keyword evidence="2 5" id="KW-0699">rRNA-binding</keyword>